<dbReference type="GO" id="GO:0005230">
    <property type="term" value="F:extracellular ligand-gated monoatomic ion channel activity"/>
    <property type="evidence" value="ECO:0007669"/>
    <property type="project" value="UniProtKB-ARBA"/>
</dbReference>
<dbReference type="InterPro" id="IPR006028">
    <property type="entry name" value="GABAA/Glycine_rcpt"/>
</dbReference>
<dbReference type="Gene3D" id="1.20.58.390">
    <property type="entry name" value="Neurotransmitter-gated ion-channel transmembrane domain"/>
    <property type="match status" value="1"/>
</dbReference>
<feature type="transmembrane region" description="Helical" evidence="1">
    <location>
        <begin position="87"/>
        <end position="109"/>
    </location>
</feature>
<keyword evidence="1" id="KW-0472">Membrane</keyword>
<dbReference type="EMBL" id="VSRR010104735">
    <property type="protein sequence ID" value="MPC96123.1"/>
    <property type="molecule type" value="Genomic_DNA"/>
</dbReference>
<keyword evidence="4" id="KW-1185">Reference proteome</keyword>
<dbReference type="GO" id="GO:0099095">
    <property type="term" value="F:ligand-gated monoatomic anion channel activity"/>
    <property type="evidence" value="ECO:0007669"/>
    <property type="project" value="UniProtKB-ARBA"/>
</dbReference>
<dbReference type="OrthoDB" id="6365367at2759"/>
<keyword evidence="1" id="KW-1133">Transmembrane helix</keyword>
<organism evidence="3 4">
    <name type="scientific">Portunus trituberculatus</name>
    <name type="common">Swimming crab</name>
    <name type="synonym">Neptunus trituberculatus</name>
    <dbReference type="NCBI Taxonomy" id="210409"/>
    <lineage>
        <taxon>Eukaryota</taxon>
        <taxon>Metazoa</taxon>
        <taxon>Ecdysozoa</taxon>
        <taxon>Arthropoda</taxon>
        <taxon>Crustacea</taxon>
        <taxon>Multicrustacea</taxon>
        <taxon>Malacostraca</taxon>
        <taxon>Eumalacostraca</taxon>
        <taxon>Eucarida</taxon>
        <taxon>Decapoda</taxon>
        <taxon>Pleocyemata</taxon>
        <taxon>Brachyura</taxon>
        <taxon>Eubrachyura</taxon>
        <taxon>Portunoidea</taxon>
        <taxon>Portunidae</taxon>
        <taxon>Portuninae</taxon>
        <taxon>Portunus</taxon>
    </lineage>
</organism>
<feature type="transmembrane region" description="Helical" evidence="1">
    <location>
        <begin position="169"/>
        <end position="190"/>
    </location>
</feature>
<evidence type="ECO:0000313" key="3">
    <source>
        <dbReference type="EMBL" id="MPC96123.1"/>
    </source>
</evidence>
<evidence type="ECO:0000259" key="2">
    <source>
        <dbReference type="Pfam" id="PF02932"/>
    </source>
</evidence>
<comment type="caution">
    <text evidence="3">The sequence shown here is derived from an EMBL/GenBank/DDBJ whole genome shotgun (WGS) entry which is preliminary data.</text>
</comment>
<evidence type="ECO:0000256" key="1">
    <source>
        <dbReference type="SAM" id="Phobius"/>
    </source>
</evidence>
<protein>
    <submittedName>
        <fullName evidence="3">Glutamate-gated chloride channel alpha</fullName>
    </submittedName>
</protein>
<accession>A0A5B7JNU9</accession>
<dbReference type="GO" id="GO:0005254">
    <property type="term" value="F:chloride channel activity"/>
    <property type="evidence" value="ECO:0007669"/>
    <property type="project" value="UniProtKB-ARBA"/>
</dbReference>
<dbReference type="InterPro" id="IPR036719">
    <property type="entry name" value="Neuro-gated_channel_TM_sf"/>
</dbReference>
<dbReference type="Proteomes" id="UP000324222">
    <property type="component" value="Unassembled WGS sequence"/>
</dbReference>
<proteinExistence type="predicted"/>
<dbReference type="GO" id="GO:0004888">
    <property type="term" value="F:transmembrane signaling receptor activity"/>
    <property type="evidence" value="ECO:0007669"/>
    <property type="project" value="InterPro"/>
</dbReference>
<dbReference type="InterPro" id="IPR038050">
    <property type="entry name" value="Neuro_actylchol_rec"/>
</dbReference>
<dbReference type="Pfam" id="PF02932">
    <property type="entry name" value="Neur_chan_memb"/>
    <property type="match status" value="1"/>
</dbReference>
<sequence length="213" mass="24824">MTTKRYKTSEPYSGLETRIQMRHLFTTQMVTIFIPTTLINVISFATFSFKWFDFQNRIMVSLTALLVLSTLFSQVSSNLPQTSYFKLVDIWFFSSILFAFLTIMTHTVVEYNHHYNSNVDPNPKSSLSSFVPVKVTPVDFCKDEMKNRLKNEKLNIRLGKPLPEFLNRVGSTLILTAYMISFIVFWVVAFSQKIMEDAKIFPEEYNSVTRYPE</sequence>
<keyword evidence="1" id="KW-0812">Transmembrane</keyword>
<gene>
    <name evidence="3" type="primary">glc-1_2</name>
    <name evidence="3" type="ORF">E2C01_091364</name>
</gene>
<dbReference type="AlphaFoldDB" id="A0A5B7JNU9"/>
<name>A0A5B7JNU9_PORTR</name>
<reference evidence="3 4" key="1">
    <citation type="submission" date="2019-05" db="EMBL/GenBank/DDBJ databases">
        <title>Another draft genome of Portunus trituberculatus and its Hox gene families provides insights of decapod evolution.</title>
        <authorList>
            <person name="Jeong J.-H."/>
            <person name="Song I."/>
            <person name="Kim S."/>
            <person name="Choi T."/>
            <person name="Kim D."/>
            <person name="Ryu S."/>
            <person name="Kim W."/>
        </authorList>
    </citation>
    <scope>NUCLEOTIDE SEQUENCE [LARGE SCALE GENOMIC DNA]</scope>
    <source>
        <tissue evidence="3">Muscle</tissue>
    </source>
</reference>
<dbReference type="PRINTS" id="PR00253">
    <property type="entry name" value="GABAARECEPTR"/>
</dbReference>
<evidence type="ECO:0000313" key="4">
    <source>
        <dbReference type="Proteomes" id="UP000324222"/>
    </source>
</evidence>
<feature type="transmembrane region" description="Helical" evidence="1">
    <location>
        <begin position="30"/>
        <end position="52"/>
    </location>
</feature>
<dbReference type="GO" id="GO:0016020">
    <property type="term" value="C:membrane"/>
    <property type="evidence" value="ECO:0007669"/>
    <property type="project" value="InterPro"/>
</dbReference>
<dbReference type="InterPro" id="IPR006029">
    <property type="entry name" value="Neurotrans-gated_channel_TM"/>
</dbReference>
<feature type="transmembrane region" description="Helical" evidence="1">
    <location>
        <begin position="58"/>
        <end position="75"/>
    </location>
</feature>
<feature type="domain" description="Neurotransmitter-gated ion-channel transmembrane" evidence="2">
    <location>
        <begin position="33"/>
        <end position="120"/>
    </location>
</feature>
<dbReference type="SUPFAM" id="SSF90112">
    <property type="entry name" value="Neurotransmitter-gated ion-channel transmembrane pore"/>
    <property type="match status" value="1"/>
</dbReference>